<proteinExistence type="predicted"/>
<accession>A0ABN2PQ41</accession>
<organism evidence="2 3">
    <name type="scientific">Streptomyces sodiiphilus</name>
    <dbReference type="NCBI Taxonomy" id="226217"/>
    <lineage>
        <taxon>Bacteria</taxon>
        <taxon>Bacillati</taxon>
        <taxon>Actinomycetota</taxon>
        <taxon>Actinomycetes</taxon>
        <taxon>Kitasatosporales</taxon>
        <taxon>Streptomycetaceae</taxon>
        <taxon>Streptomyces</taxon>
    </lineage>
</organism>
<dbReference type="EMBL" id="BAAAMJ010000042">
    <property type="protein sequence ID" value="GAA1925224.1"/>
    <property type="molecule type" value="Genomic_DNA"/>
</dbReference>
<dbReference type="Pfam" id="PF04149">
    <property type="entry name" value="DUF397"/>
    <property type="match status" value="1"/>
</dbReference>
<evidence type="ECO:0000313" key="2">
    <source>
        <dbReference type="EMBL" id="GAA1925224.1"/>
    </source>
</evidence>
<dbReference type="InterPro" id="IPR007278">
    <property type="entry name" value="DUF397"/>
</dbReference>
<dbReference type="RefSeq" id="WP_344263770.1">
    <property type="nucleotide sequence ID" value="NZ_BAAAMJ010000042.1"/>
</dbReference>
<evidence type="ECO:0000259" key="1">
    <source>
        <dbReference type="Pfam" id="PF04149"/>
    </source>
</evidence>
<keyword evidence="3" id="KW-1185">Reference proteome</keyword>
<feature type="domain" description="DUF397" evidence="1">
    <location>
        <begin position="14"/>
        <end position="67"/>
    </location>
</feature>
<protein>
    <submittedName>
        <fullName evidence="2">DUF397 domain-containing protein</fullName>
    </submittedName>
</protein>
<comment type="caution">
    <text evidence="2">The sequence shown here is derived from an EMBL/GenBank/DDBJ whole genome shotgun (WGS) entry which is preliminary data.</text>
</comment>
<gene>
    <name evidence="2" type="ORF">GCM10009716_36820</name>
</gene>
<sequence length="73" mass="7716">MTSPAPTAAELAAAQWFTSSYTNAGNECVEVARVKPAWTAIRDSKNPAGPTLTVTAGTFAHFVAYARAEDVQE</sequence>
<name>A0ABN2PQ41_9ACTN</name>
<reference evidence="2 3" key="1">
    <citation type="journal article" date="2019" name="Int. J. Syst. Evol. Microbiol.">
        <title>The Global Catalogue of Microorganisms (GCM) 10K type strain sequencing project: providing services to taxonomists for standard genome sequencing and annotation.</title>
        <authorList>
            <consortium name="The Broad Institute Genomics Platform"/>
            <consortium name="The Broad Institute Genome Sequencing Center for Infectious Disease"/>
            <person name="Wu L."/>
            <person name="Ma J."/>
        </authorList>
    </citation>
    <scope>NUCLEOTIDE SEQUENCE [LARGE SCALE GENOMIC DNA]</scope>
    <source>
        <strain evidence="2 3">JCM 13581</strain>
    </source>
</reference>
<evidence type="ECO:0000313" key="3">
    <source>
        <dbReference type="Proteomes" id="UP001501303"/>
    </source>
</evidence>
<dbReference type="Proteomes" id="UP001501303">
    <property type="component" value="Unassembled WGS sequence"/>
</dbReference>